<name>A0ABT1QW72_9GAMM</name>
<dbReference type="RefSeq" id="WP_255915708.1">
    <property type="nucleotide sequence ID" value="NZ_JANFQO010000018.1"/>
</dbReference>
<keyword evidence="1" id="KW-0732">Signal</keyword>
<protein>
    <recommendedName>
        <fullName evidence="4">Secreted protein</fullName>
    </recommendedName>
</protein>
<evidence type="ECO:0008006" key="4">
    <source>
        <dbReference type="Google" id="ProtNLM"/>
    </source>
</evidence>
<gene>
    <name evidence="2" type="ORF">NM961_17515</name>
</gene>
<organism evidence="2 3">
    <name type="scientific">Tahibacter harae</name>
    <dbReference type="NCBI Taxonomy" id="2963937"/>
    <lineage>
        <taxon>Bacteria</taxon>
        <taxon>Pseudomonadati</taxon>
        <taxon>Pseudomonadota</taxon>
        <taxon>Gammaproteobacteria</taxon>
        <taxon>Lysobacterales</taxon>
        <taxon>Rhodanobacteraceae</taxon>
        <taxon>Tahibacter</taxon>
    </lineage>
</organism>
<reference evidence="2" key="1">
    <citation type="submission" date="2022-07" db="EMBL/GenBank/DDBJ databases">
        <title>Tahibacter sp., a new gammaproteobacterium isolated from the silt sample collected at pig farm.</title>
        <authorList>
            <person name="Chen H."/>
        </authorList>
    </citation>
    <scope>NUCLEOTIDE SEQUENCE</scope>
    <source>
        <strain evidence="2">P2K</strain>
    </source>
</reference>
<evidence type="ECO:0000256" key="1">
    <source>
        <dbReference type="SAM" id="SignalP"/>
    </source>
</evidence>
<dbReference type="EMBL" id="JANFQO010000018">
    <property type="protein sequence ID" value="MCQ4166518.1"/>
    <property type="molecule type" value="Genomic_DNA"/>
</dbReference>
<feature type="signal peptide" evidence="1">
    <location>
        <begin position="1"/>
        <end position="24"/>
    </location>
</feature>
<comment type="caution">
    <text evidence="2">The sequence shown here is derived from an EMBL/GenBank/DDBJ whole genome shotgun (WGS) entry which is preliminary data.</text>
</comment>
<dbReference type="Proteomes" id="UP001165498">
    <property type="component" value="Unassembled WGS sequence"/>
</dbReference>
<evidence type="ECO:0000313" key="3">
    <source>
        <dbReference type="Proteomes" id="UP001165498"/>
    </source>
</evidence>
<evidence type="ECO:0000313" key="2">
    <source>
        <dbReference type="EMBL" id="MCQ4166518.1"/>
    </source>
</evidence>
<proteinExistence type="predicted"/>
<feature type="chain" id="PRO_5046624633" description="Secreted protein" evidence="1">
    <location>
        <begin position="25"/>
        <end position="170"/>
    </location>
</feature>
<keyword evidence="3" id="KW-1185">Reference proteome</keyword>
<sequence length="170" mass="17463">MLKNLRFRRAALPALLLTAGAASAQVPVCDALTLYGNAANSGLCTSLSPTTQNLWVCAMTTGVTDVHTTFNAATAFHITVRINPAPPNCEGNSYLTGNWPGGLARQAGQPAVVCGVNIDNYVARLNAVPQVPPGGTTNCRAGFLAAGAAGRISQATMQSYLNTCAAQACP</sequence>
<accession>A0ABT1QW72</accession>